<feature type="transmembrane region" description="Helical" evidence="6">
    <location>
        <begin position="287"/>
        <end position="308"/>
    </location>
</feature>
<feature type="transmembrane region" description="Helical" evidence="6">
    <location>
        <begin position="169"/>
        <end position="198"/>
    </location>
</feature>
<comment type="caution">
    <text evidence="6">Lacks conserved residue(s) required for the propagation of feature annotation.</text>
</comment>
<reference evidence="7" key="1">
    <citation type="submission" date="2025-05" db="UniProtKB">
        <authorList>
            <consortium name="RefSeq"/>
        </authorList>
    </citation>
    <scope>NUCLEOTIDE SEQUENCE [LARGE SCALE GENOMIC DNA]</scope>
</reference>
<feature type="transmembrane region" description="Helical" evidence="6">
    <location>
        <begin position="86"/>
        <end position="103"/>
    </location>
</feature>
<dbReference type="Pfam" id="PF08395">
    <property type="entry name" value="7tm_7"/>
    <property type="match status" value="1"/>
</dbReference>
<dbReference type="AlphaFoldDB" id="A0A6I9VJC2"/>
<evidence type="ECO:0000313" key="8">
    <source>
        <dbReference type="RefSeq" id="XP_011210747.2"/>
    </source>
</evidence>
<evidence type="ECO:0000256" key="4">
    <source>
        <dbReference type="ARBA" id="ARBA00022989"/>
    </source>
</evidence>
<keyword evidence="2 6" id="KW-1003">Cell membrane</keyword>
<feature type="transmembrane region" description="Helical" evidence="6">
    <location>
        <begin position="137"/>
        <end position="157"/>
    </location>
</feature>
<comment type="subcellular location">
    <subcellularLocation>
        <location evidence="1 6">Cell membrane</location>
        <topology evidence="1 6">Multi-pass membrane protein</topology>
    </subcellularLocation>
</comment>
<sequence length="388" mass="45846">MGQRLRKRISNILLRVTVVSSICFGLLPFYYNKQQQRFVSSKPLLIYKTCINVTFFILMTFLLSLFIEFDDAFGAGDPLAELLNRLTIYISFGDVLITWWINWTSRQRLQQLFNEFASIEIDYLYRYKYFTDECATFDYYVFWKVFATLLQNLSFFYSTTVTNNHGWLFIIFMFLLALLTNIIFHVSTHFFLAVLFTYRFIWVLNRRLASMAGNEVSSSRLRVLSIEIDNIAYIYTRLIRLCAHYTRIHQYQLLLLFGSMTLCNIEVLFYVRLLWSGKVNELNAFNVFAILQIVVVNILDFWLTITICEQALVTSQKTVEILRGFNENPKYLIDVERSLEGFAIICSNTKLRFNLCGLFDINHSSGLNFLLTMILYLIYLIQYYHENL</sequence>
<dbReference type="GeneID" id="105231252"/>
<evidence type="ECO:0000256" key="6">
    <source>
        <dbReference type="RuleBase" id="RU363108"/>
    </source>
</evidence>
<keyword evidence="3 6" id="KW-0812">Transmembrane</keyword>
<keyword evidence="6" id="KW-0675">Receptor</keyword>
<evidence type="ECO:0000256" key="3">
    <source>
        <dbReference type="ARBA" id="ARBA00022692"/>
    </source>
</evidence>
<evidence type="ECO:0000313" key="7">
    <source>
        <dbReference type="Proteomes" id="UP001652620"/>
    </source>
</evidence>
<gene>
    <name evidence="8" type="primary">LOC105231252</name>
</gene>
<proteinExistence type="inferred from homology"/>
<dbReference type="Proteomes" id="UP001652620">
    <property type="component" value="Chromosome 1"/>
</dbReference>
<dbReference type="KEGG" id="bdr:105231252"/>
<keyword evidence="5 6" id="KW-0472">Membrane</keyword>
<comment type="similarity">
    <text evidence="6">Belongs to the insect chemoreceptor superfamily. Gustatory receptor (GR) family.</text>
</comment>
<evidence type="ECO:0000256" key="2">
    <source>
        <dbReference type="ARBA" id="ARBA00022475"/>
    </source>
</evidence>
<reference evidence="8" key="2">
    <citation type="submission" date="2025-08" db="UniProtKB">
        <authorList>
            <consortium name="RefSeq"/>
        </authorList>
    </citation>
    <scope>IDENTIFICATION</scope>
    <source>
        <tissue evidence="8">Adult</tissue>
    </source>
</reference>
<dbReference type="GO" id="GO:0005886">
    <property type="term" value="C:plasma membrane"/>
    <property type="evidence" value="ECO:0007669"/>
    <property type="project" value="UniProtKB-SubCell"/>
</dbReference>
<feature type="transmembrane region" description="Helical" evidence="6">
    <location>
        <begin position="253"/>
        <end position="275"/>
    </location>
</feature>
<organism evidence="7 8">
    <name type="scientific">Bactrocera dorsalis</name>
    <name type="common">Oriental fruit fly</name>
    <name type="synonym">Dacus dorsalis</name>
    <dbReference type="NCBI Taxonomy" id="27457"/>
    <lineage>
        <taxon>Eukaryota</taxon>
        <taxon>Metazoa</taxon>
        <taxon>Ecdysozoa</taxon>
        <taxon>Arthropoda</taxon>
        <taxon>Hexapoda</taxon>
        <taxon>Insecta</taxon>
        <taxon>Pterygota</taxon>
        <taxon>Neoptera</taxon>
        <taxon>Endopterygota</taxon>
        <taxon>Diptera</taxon>
        <taxon>Brachycera</taxon>
        <taxon>Muscomorpha</taxon>
        <taxon>Tephritoidea</taxon>
        <taxon>Tephritidae</taxon>
        <taxon>Bactrocera</taxon>
        <taxon>Bactrocera</taxon>
    </lineage>
</organism>
<feature type="transmembrane region" description="Helical" evidence="6">
    <location>
        <begin position="12"/>
        <end position="32"/>
    </location>
</feature>
<accession>A0A6I9VJC2</accession>
<keyword evidence="6" id="KW-0807">Transducer</keyword>
<dbReference type="RefSeq" id="XP_011210747.2">
    <property type="nucleotide sequence ID" value="XM_011212445.2"/>
</dbReference>
<dbReference type="InterPro" id="IPR013604">
    <property type="entry name" value="7TM_chemorcpt"/>
</dbReference>
<dbReference type="OrthoDB" id="8067175at2759"/>
<comment type="function">
    <text evidence="6">Gustatory receptor which mediates acceptance or avoidance behavior, depending on its substrates.</text>
</comment>
<evidence type="ECO:0000256" key="1">
    <source>
        <dbReference type="ARBA" id="ARBA00004651"/>
    </source>
</evidence>
<dbReference type="GO" id="GO:0050909">
    <property type="term" value="P:sensory perception of taste"/>
    <property type="evidence" value="ECO:0007669"/>
    <property type="project" value="InterPro"/>
</dbReference>
<keyword evidence="7" id="KW-1185">Reference proteome</keyword>
<feature type="transmembrane region" description="Helical" evidence="6">
    <location>
        <begin position="44"/>
        <end position="66"/>
    </location>
</feature>
<keyword evidence="4 6" id="KW-1133">Transmembrane helix</keyword>
<evidence type="ECO:0000256" key="5">
    <source>
        <dbReference type="ARBA" id="ARBA00023136"/>
    </source>
</evidence>
<protein>
    <recommendedName>
        <fullName evidence="6">Gustatory receptor</fullName>
    </recommendedName>
</protein>
<dbReference type="InParanoid" id="A0A6I9VJC2"/>
<name>A0A6I9VJC2_BACDO</name>
<feature type="transmembrane region" description="Helical" evidence="6">
    <location>
        <begin position="367"/>
        <end position="385"/>
    </location>
</feature>